<feature type="transmembrane region" description="Helical" evidence="1">
    <location>
        <begin position="143"/>
        <end position="164"/>
    </location>
</feature>
<keyword evidence="1" id="KW-0472">Membrane</keyword>
<dbReference type="AlphaFoldDB" id="A0A841C2N4"/>
<keyword evidence="1" id="KW-0812">Transmembrane</keyword>
<gene>
    <name evidence="2" type="ORF">F4553_006545</name>
</gene>
<evidence type="ECO:0000256" key="1">
    <source>
        <dbReference type="SAM" id="Phobius"/>
    </source>
</evidence>
<proteinExistence type="predicted"/>
<dbReference type="EMBL" id="JACHMN010000003">
    <property type="protein sequence ID" value="MBB5873111.1"/>
    <property type="molecule type" value="Genomic_DNA"/>
</dbReference>
<dbReference type="RefSeq" id="WP_184843780.1">
    <property type="nucleotide sequence ID" value="NZ_JACHMN010000003.1"/>
</dbReference>
<sequence>MLAAAASALVNAAVAALVGWLFGGYAGLMTGVVIALGFALPFAWALATAGVYPRSTRGVALFVLDHTWSLPNTAAGAAFLVGNLLAGHRLDRPRSRGSARVNVVEQAIPGYATTIGTVIAGVSPRTERHEDLHILQARLLGPLYLPLVAANYAVFALLPLWLVYHDHRGTPIRCTRDYFLLGVYPHTWHEAWAYRRDRRRP</sequence>
<keyword evidence="1" id="KW-1133">Transmembrane helix</keyword>
<keyword evidence="3" id="KW-1185">Reference proteome</keyword>
<protein>
    <recommendedName>
        <fullName evidence="4">Glycine zipper family protein</fullName>
    </recommendedName>
</protein>
<dbReference type="Proteomes" id="UP000587527">
    <property type="component" value="Unassembled WGS sequence"/>
</dbReference>
<name>A0A841C2N4_9ACTN</name>
<evidence type="ECO:0000313" key="2">
    <source>
        <dbReference type="EMBL" id="MBB5873111.1"/>
    </source>
</evidence>
<evidence type="ECO:0000313" key="3">
    <source>
        <dbReference type="Proteomes" id="UP000587527"/>
    </source>
</evidence>
<feature type="transmembrane region" description="Helical" evidence="1">
    <location>
        <begin position="25"/>
        <end position="47"/>
    </location>
</feature>
<organism evidence="2 3">
    <name type="scientific">Allocatelliglobosispora scoriae</name>
    <dbReference type="NCBI Taxonomy" id="643052"/>
    <lineage>
        <taxon>Bacteria</taxon>
        <taxon>Bacillati</taxon>
        <taxon>Actinomycetota</taxon>
        <taxon>Actinomycetes</taxon>
        <taxon>Micromonosporales</taxon>
        <taxon>Micromonosporaceae</taxon>
        <taxon>Allocatelliglobosispora</taxon>
    </lineage>
</organism>
<comment type="caution">
    <text evidence="2">The sequence shown here is derived from an EMBL/GenBank/DDBJ whole genome shotgun (WGS) entry which is preliminary data.</text>
</comment>
<reference evidence="2 3" key="1">
    <citation type="submission" date="2020-08" db="EMBL/GenBank/DDBJ databases">
        <title>Sequencing the genomes of 1000 actinobacteria strains.</title>
        <authorList>
            <person name="Klenk H.-P."/>
        </authorList>
    </citation>
    <scope>NUCLEOTIDE SEQUENCE [LARGE SCALE GENOMIC DNA]</scope>
    <source>
        <strain evidence="2 3">DSM 45362</strain>
    </source>
</reference>
<evidence type="ECO:0008006" key="4">
    <source>
        <dbReference type="Google" id="ProtNLM"/>
    </source>
</evidence>
<accession>A0A841C2N4</accession>